<dbReference type="EMBL" id="UINC01212720">
    <property type="protein sequence ID" value="SVE37171.1"/>
    <property type="molecule type" value="Genomic_DNA"/>
</dbReference>
<name>A0A383CYB9_9ZZZZ</name>
<feature type="non-terminal residue" evidence="1">
    <location>
        <position position="1"/>
    </location>
</feature>
<evidence type="ECO:0000313" key="1">
    <source>
        <dbReference type="EMBL" id="SVE37171.1"/>
    </source>
</evidence>
<protein>
    <submittedName>
        <fullName evidence="1">Uncharacterized protein</fullName>
    </submittedName>
</protein>
<dbReference type="AlphaFoldDB" id="A0A383CYB9"/>
<organism evidence="1">
    <name type="scientific">marine metagenome</name>
    <dbReference type="NCBI Taxonomy" id="408172"/>
    <lineage>
        <taxon>unclassified sequences</taxon>
        <taxon>metagenomes</taxon>
        <taxon>ecological metagenomes</taxon>
    </lineage>
</organism>
<reference evidence="1" key="1">
    <citation type="submission" date="2018-05" db="EMBL/GenBank/DDBJ databases">
        <authorList>
            <person name="Lanie J.A."/>
            <person name="Ng W.-L."/>
            <person name="Kazmierczak K.M."/>
            <person name="Andrzejewski T.M."/>
            <person name="Davidsen T.M."/>
            <person name="Wayne K.J."/>
            <person name="Tettelin H."/>
            <person name="Glass J.I."/>
            <person name="Rusch D."/>
            <person name="Podicherti R."/>
            <person name="Tsui H.-C.T."/>
            <person name="Winkler M.E."/>
        </authorList>
    </citation>
    <scope>NUCLEOTIDE SEQUENCE</scope>
</reference>
<proteinExistence type="predicted"/>
<sequence>DHFDNVPACVLTGTEKEIDVLLGTIHVSGSKEWKTTNRGYLIYKCIEIHGDDPKQVADEFGMLRSKVMNAFDAFKATELYGKKYEKEKSKYVRKFSFFEELYKIPVTNEWVEESVKNLDYFIDTVGMNKMTNHKDVRKFAKLLQLTEPKRSQALDILNTDNINEAWKFYEEQEEPSAIWKQICALLESLRGFPYESLKAAIGNKERQRTLADLISLGTSLQQDLSNLESQRVVAR</sequence>
<gene>
    <name evidence="1" type="ORF">METZ01_LOCUS490025</name>
</gene>
<accession>A0A383CYB9</accession>